<evidence type="ECO:0000313" key="1">
    <source>
        <dbReference type="EMBL" id="KAK5703267.1"/>
    </source>
</evidence>
<name>A0AAN7VTY4_9PEZI</name>
<protein>
    <recommendedName>
        <fullName evidence="3">F-box domain-containing protein</fullName>
    </recommendedName>
</protein>
<dbReference type="EMBL" id="JAVRQU010000005">
    <property type="protein sequence ID" value="KAK5703267.1"/>
    <property type="molecule type" value="Genomic_DNA"/>
</dbReference>
<sequence length="205" mass="23363">MADNDQHFRLLDLPPELRVRIYECFFELPTSLEATSIFEAQQQAPSLAIAVTSRLIRHEALDLGRIAVRHFFEQQSFFLQMPVYTAEGRDSETDAFEAAAVALPRFPISTMEFRFTVLDDPRDSPTSDHWKRHCRKTVRTMEGGQIEEVSRWRLHGIGQDYRTQTDSLSIKGAAALSIMLTNGASLQYLDVGNVSRALLWCFHGE</sequence>
<comment type="caution">
    <text evidence="1">The sequence shown here is derived from an EMBL/GenBank/DDBJ whole genome shotgun (WGS) entry which is preliminary data.</text>
</comment>
<dbReference type="Proteomes" id="UP001310594">
    <property type="component" value="Unassembled WGS sequence"/>
</dbReference>
<reference evidence="1" key="1">
    <citation type="submission" date="2023-08" db="EMBL/GenBank/DDBJ databases">
        <title>Black Yeasts Isolated from many extreme environments.</title>
        <authorList>
            <person name="Coleine C."/>
            <person name="Stajich J.E."/>
            <person name="Selbmann L."/>
        </authorList>
    </citation>
    <scope>NUCLEOTIDE SEQUENCE</scope>
    <source>
        <strain evidence="1">CCFEE 5810</strain>
    </source>
</reference>
<gene>
    <name evidence="1" type="ORF">LTR97_004216</name>
</gene>
<dbReference type="AlphaFoldDB" id="A0AAN7VTY4"/>
<evidence type="ECO:0008006" key="3">
    <source>
        <dbReference type="Google" id="ProtNLM"/>
    </source>
</evidence>
<evidence type="ECO:0000313" key="2">
    <source>
        <dbReference type="Proteomes" id="UP001310594"/>
    </source>
</evidence>
<organism evidence="1 2">
    <name type="scientific">Elasticomyces elasticus</name>
    <dbReference type="NCBI Taxonomy" id="574655"/>
    <lineage>
        <taxon>Eukaryota</taxon>
        <taxon>Fungi</taxon>
        <taxon>Dikarya</taxon>
        <taxon>Ascomycota</taxon>
        <taxon>Pezizomycotina</taxon>
        <taxon>Dothideomycetes</taxon>
        <taxon>Dothideomycetidae</taxon>
        <taxon>Mycosphaerellales</taxon>
        <taxon>Teratosphaeriaceae</taxon>
        <taxon>Elasticomyces</taxon>
    </lineage>
</organism>
<proteinExistence type="predicted"/>
<accession>A0AAN7VTY4</accession>